<proteinExistence type="predicted"/>
<name>A0A921H961_9PAST</name>
<evidence type="ECO:0000313" key="2">
    <source>
        <dbReference type="Proteomes" id="UP000749334"/>
    </source>
</evidence>
<reference evidence="1" key="1">
    <citation type="journal article" date="2021" name="PeerJ">
        <title>Extensive microbial diversity within the chicken gut microbiome revealed by metagenomics and culture.</title>
        <authorList>
            <person name="Gilroy R."/>
            <person name="Ravi A."/>
            <person name="Getino M."/>
            <person name="Pursley I."/>
            <person name="Horton D.L."/>
            <person name="Alikhan N.F."/>
            <person name="Baker D."/>
            <person name="Gharbi K."/>
            <person name="Hall N."/>
            <person name="Watson M."/>
            <person name="Adriaenssens E.M."/>
            <person name="Foster-Nyarko E."/>
            <person name="Jarju S."/>
            <person name="Secka A."/>
            <person name="Antonio M."/>
            <person name="Oren A."/>
            <person name="Chaudhuri R.R."/>
            <person name="La Ragione R."/>
            <person name="Hildebrand F."/>
            <person name="Pallen M.J."/>
        </authorList>
    </citation>
    <scope>NUCLEOTIDE SEQUENCE</scope>
    <source>
        <strain evidence="1">ChiHjej11B10-15683</strain>
    </source>
</reference>
<gene>
    <name evidence="1" type="ORF">K8W15_05070</name>
</gene>
<organism evidence="1 2">
    <name type="scientific">Gallibacterium anatis</name>
    <dbReference type="NCBI Taxonomy" id="750"/>
    <lineage>
        <taxon>Bacteria</taxon>
        <taxon>Pseudomonadati</taxon>
        <taxon>Pseudomonadota</taxon>
        <taxon>Gammaproteobacteria</taxon>
        <taxon>Pasteurellales</taxon>
        <taxon>Pasteurellaceae</taxon>
        <taxon>Gallibacterium</taxon>
    </lineage>
</organism>
<reference evidence="1" key="2">
    <citation type="submission" date="2021-09" db="EMBL/GenBank/DDBJ databases">
        <authorList>
            <person name="Gilroy R."/>
        </authorList>
    </citation>
    <scope>NUCLEOTIDE SEQUENCE</scope>
    <source>
        <strain evidence="1">ChiHjej11B10-15683</strain>
    </source>
</reference>
<dbReference type="EMBL" id="DYVQ01000039">
    <property type="protein sequence ID" value="HJF73559.1"/>
    <property type="molecule type" value="Genomic_DNA"/>
</dbReference>
<dbReference type="AlphaFoldDB" id="A0A921H961"/>
<evidence type="ECO:0000313" key="1">
    <source>
        <dbReference type="EMBL" id="HJF73559.1"/>
    </source>
</evidence>
<comment type="caution">
    <text evidence="1">The sequence shown here is derived from an EMBL/GenBank/DDBJ whole genome shotgun (WGS) entry which is preliminary data.</text>
</comment>
<accession>A0A921H961</accession>
<dbReference type="Proteomes" id="UP000749334">
    <property type="component" value="Unassembled WGS sequence"/>
</dbReference>
<protein>
    <submittedName>
        <fullName evidence="1">Uncharacterized protein</fullName>
    </submittedName>
</protein>
<sequence>MKRTSDDTKQHALLNENVSLILESSFTEEQRFLRDILNEKIKTFSHEEVVRDLRRVFGR</sequence>